<gene>
    <name evidence="2" type="ORF">C8F04DRAFT_1266846</name>
</gene>
<proteinExistence type="predicted"/>
<comment type="caution">
    <text evidence="2">The sequence shown here is derived from an EMBL/GenBank/DDBJ whole genome shotgun (WGS) entry which is preliminary data.</text>
</comment>
<organism evidence="2 3">
    <name type="scientific">Mycena alexandri</name>
    <dbReference type="NCBI Taxonomy" id="1745969"/>
    <lineage>
        <taxon>Eukaryota</taxon>
        <taxon>Fungi</taxon>
        <taxon>Dikarya</taxon>
        <taxon>Basidiomycota</taxon>
        <taxon>Agaricomycotina</taxon>
        <taxon>Agaricomycetes</taxon>
        <taxon>Agaricomycetidae</taxon>
        <taxon>Agaricales</taxon>
        <taxon>Marasmiineae</taxon>
        <taxon>Mycenaceae</taxon>
        <taxon>Mycena</taxon>
    </lineage>
</organism>
<dbReference type="Proteomes" id="UP001218188">
    <property type="component" value="Unassembled WGS sequence"/>
</dbReference>
<evidence type="ECO:0000313" key="3">
    <source>
        <dbReference type="Proteomes" id="UP001218188"/>
    </source>
</evidence>
<evidence type="ECO:0000313" key="2">
    <source>
        <dbReference type="EMBL" id="KAJ7027606.1"/>
    </source>
</evidence>
<dbReference type="EMBL" id="JARJCM010000122">
    <property type="protein sequence ID" value="KAJ7027606.1"/>
    <property type="molecule type" value="Genomic_DNA"/>
</dbReference>
<reference evidence="2" key="1">
    <citation type="submission" date="2023-03" db="EMBL/GenBank/DDBJ databases">
        <title>Massive genome expansion in bonnet fungi (Mycena s.s.) driven by repeated elements and novel gene families across ecological guilds.</title>
        <authorList>
            <consortium name="Lawrence Berkeley National Laboratory"/>
            <person name="Harder C.B."/>
            <person name="Miyauchi S."/>
            <person name="Viragh M."/>
            <person name="Kuo A."/>
            <person name="Thoen E."/>
            <person name="Andreopoulos B."/>
            <person name="Lu D."/>
            <person name="Skrede I."/>
            <person name="Drula E."/>
            <person name="Henrissat B."/>
            <person name="Morin E."/>
            <person name="Kohler A."/>
            <person name="Barry K."/>
            <person name="LaButti K."/>
            <person name="Morin E."/>
            <person name="Salamov A."/>
            <person name="Lipzen A."/>
            <person name="Mereny Z."/>
            <person name="Hegedus B."/>
            <person name="Baldrian P."/>
            <person name="Stursova M."/>
            <person name="Weitz H."/>
            <person name="Taylor A."/>
            <person name="Grigoriev I.V."/>
            <person name="Nagy L.G."/>
            <person name="Martin F."/>
            <person name="Kauserud H."/>
        </authorList>
    </citation>
    <scope>NUCLEOTIDE SEQUENCE</scope>
    <source>
        <strain evidence="2">CBHHK200</strain>
    </source>
</reference>
<keyword evidence="3" id="KW-1185">Reference proteome</keyword>
<protein>
    <submittedName>
        <fullName evidence="2">Uncharacterized protein</fullName>
    </submittedName>
</protein>
<sequence>MASVVERTLPAYKDEARPMDKEADVESVVVNCTPLISSLCATPHRGSVGSPLAQRRHEHRHARIHAPAKVTLGGLHATELASLAIARLVCLLDLTPSLLAHELRASGSTPCALPLMARVLAAPTPPRSLRSFPSSPPPSPLHLTKLPSSPLHTSPRPHRPFDQNCAPLHDRVALPKHPRPRGLREDAGNGHRGGGGG</sequence>
<name>A0AAD6WY25_9AGAR</name>
<feature type="region of interest" description="Disordered" evidence="1">
    <location>
        <begin position="125"/>
        <end position="197"/>
    </location>
</feature>
<accession>A0AAD6WY25</accession>
<feature type="compositionally biased region" description="Low complexity" evidence="1">
    <location>
        <begin position="141"/>
        <end position="152"/>
    </location>
</feature>
<dbReference type="AlphaFoldDB" id="A0AAD6WY25"/>
<evidence type="ECO:0000256" key="1">
    <source>
        <dbReference type="SAM" id="MobiDB-lite"/>
    </source>
</evidence>